<keyword evidence="4 8" id="KW-0479">Metal-binding</keyword>
<feature type="binding site" description="axial binding residue" evidence="8">
    <location>
        <position position="649"/>
    </location>
    <ligand>
        <name>heme</name>
        <dbReference type="ChEBI" id="CHEBI:30413"/>
    </ligand>
    <ligandPart>
        <name>Fe</name>
        <dbReference type="ChEBI" id="CHEBI:18248"/>
    </ligandPart>
</feature>
<keyword evidence="3 8" id="KW-0349">Heme</keyword>
<dbReference type="EMBL" id="CACVKT020008353">
    <property type="protein sequence ID" value="CAC5414735.1"/>
    <property type="molecule type" value="Genomic_DNA"/>
</dbReference>
<evidence type="ECO:0000256" key="4">
    <source>
        <dbReference type="ARBA" id="ARBA00022723"/>
    </source>
</evidence>
<evidence type="ECO:0000313" key="10">
    <source>
        <dbReference type="Proteomes" id="UP000507470"/>
    </source>
</evidence>
<evidence type="ECO:0000313" key="9">
    <source>
        <dbReference type="EMBL" id="CAC5414735.1"/>
    </source>
</evidence>
<gene>
    <name evidence="9" type="ORF">MCOR_47483</name>
</gene>
<name>A0A6J8E5I7_MYTCO</name>
<proteinExistence type="inferred from homology"/>
<dbReference type="PANTHER" id="PTHR24279">
    <property type="entry name" value="CYTOCHROME P450"/>
    <property type="match status" value="1"/>
</dbReference>
<organism evidence="9 10">
    <name type="scientific">Mytilus coruscus</name>
    <name type="common">Sea mussel</name>
    <dbReference type="NCBI Taxonomy" id="42192"/>
    <lineage>
        <taxon>Eukaryota</taxon>
        <taxon>Metazoa</taxon>
        <taxon>Spiralia</taxon>
        <taxon>Lophotrochozoa</taxon>
        <taxon>Mollusca</taxon>
        <taxon>Bivalvia</taxon>
        <taxon>Autobranchia</taxon>
        <taxon>Pteriomorphia</taxon>
        <taxon>Mytilida</taxon>
        <taxon>Mytiloidea</taxon>
        <taxon>Mytilidae</taxon>
        <taxon>Mytilinae</taxon>
        <taxon>Mytilus</taxon>
    </lineage>
</organism>
<sequence>MLRPAVVASYVPLIEHVTNDFVDILKQKKTNDDLQMTLMNYTTESVAVMCFNRRLGCIDNKESPEIVRGITEFFTLLQKSLIMPFKTFKYFRTPFYKRFEEIRLRIQSIVKRELKAQLDVMNKLKKEHQLDDYLQKDPNFMYSMLADPRMTLGKITSIVTTLFNVGIDSDLQGLWNGIQLLMVTLFQESLICDQEMLKQIFCVQKHILYSSTVKETEAVSDGAKSFREIPGPKGMYNIPYFGTALHFKPFTNYELNDLPEIRTNMREQHGDIVKMRIGRDYVVYIFDPDYAKTVLQLPYKEFLAYQIDLIEVFTKRTGLPKSLSLMEGKEWKELRKPAQEKMLRPAVVASYGPLIEQVTDDFVDILKQKKKIDDLQMTLMNYTTESIAMLCFNRRLGSIDSEESPEIARCITKVFTLLQKSLIMPFKTFKYFRTPLYKQFEEVRLRIQSIVERELKAQLDVLNKLKRENQLDDYLQKEPNFMYSMLADPRMTLGKITSIVTTLFHAGIDSTANSLLFALTDLALHQEKQQKLYQEIQTVVGDSTHLTKEHLAQMSYLKACIKESQRRTFPVMTGPARFIEWDTVIGGYTIPRKTFVSLNMAAMVKDERFFTKAKEYIPERWLRNVNDEITKGQEFPFAFKPFGFGPRGCIGQRFAEMEMQIGITKIIQNFEISMPHGVSEIKTVHRTFTSPAQKVTLQMQNRNINSICINGKEVKVIPYNNGIMYGKGATQLCNSLQDDIFQRLVTDFSPEIVLLQIEGNDMDSHNFINIFIDTFKNFLRYLKSKNVKIVVIVQVFHRLKPRVSMSVCKSRRAKINLEMVNLAKEEFKYFLSYWTQKVDIKICIDGR</sequence>
<reference evidence="9 10" key="1">
    <citation type="submission" date="2020-06" db="EMBL/GenBank/DDBJ databases">
        <authorList>
            <person name="Li R."/>
            <person name="Bekaert M."/>
        </authorList>
    </citation>
    <scope>NUCLEOTIDE SEQUENCE [LARGE SCALE GENOMIC DNA]</scope>
    <source>
        <strain evidence="10">wild</strain>
    </source>
</reference>
<dbReference type="PROSITE" id="PS00086">
    <property type="entry name" value="CYTOCHROME_P450"/>
    <property type="match status" value="1"/>
</dbReference>
<dbReference type="SUPFAM" id="SSF48264">
    <property type="entry name" value="Cytochrome P450"/>
    <property type="match status" value="2"/>
</dbReference>
<dbReference type="SUPFAM" id="SSF52266">
    <property type="entry name" value="SGNH hydrolase"/>
    <property type="match status" value="1"/>
</dbReference>
<dbReference type="Pfam" id="PF00067">
    <property type="entry name" value="p450"/>
    <property type="match status" value="2"/>
</dbReference>
<dbReference type="InterPro" id="IPR017972">
    <property type="entry name" value="Cyt_P450_CS"/>
</dbReference>
<dbReference type="Gene3D" id="1.10.630.10">
    <property type="entry name" value="Cytochrome P450"/>
    <property type="match status" value="2"/>
</dbReference>
<keyword evidence="7" id="KW-0503">Monooxygenase</keyword>
<keyword evidence="5" id="KW-0560">Oxidoreductase</keyword>
<dbReference type="OrthoDB" id="3945418at2759"/>
<dbReference type="GO" id="GO:0004497">
    <property type="term" value="F:monooxygenase activity"/>
    <property type="evidence" value="ECO:0007669"/>
    <property type="project" value="UniProtKB-KW"/>
</dbReference>
<keyword evidence="6 8" id="KW-0408">Iron</keyword>
<dbReference type="PRINTS" id="PR00385">
    <property type="entry name" value="P450"/>
</dbReference>
<evidence type="ECO:0000256" key="6">
    <source>
        <dbReference type="ARBA" id="ARBA00023004"/>
    </source>
</evidence>
<dbReference type="PANTHER" id="PTHR24279:SF120">
    <property type="entry name" value="CYTOCHROME P450"/>
    <property type="match status" value="1"/>
</dbReference>
<dbReference type="InterPro" id="IPR036396">
    <property type="entry name" value="Cyt_P450_sf"/>
</dbReference>
<dbReference type="PRINTS" id="PR00463">
    <property type="entry name" value="EP450I"/>
</dbReference>
<evidence type="ECO:0000256" key="2">
    <source>
        <dbReference type="ARBA" id="ARBA00010617"/>
    </source>
</evidence>
<evidence type="ECO:0000256" key="8">
    <source>
        <dbReference type="PIRSR" id="PIRSR602401-1"/>
    </source>
</evidence>
<dbReference type="Proteomes" id="UP000507470">
    <property type="component" value="Unassembled WGS sequence"/>
</dbReference>
<comment type="cofactor">
    <cofactor evidence="1 8">
        <name>heme</name>
        <dbReference type="ChEBI" id="CHEBI:30413"/>
    </cofactor>
</comment>
<dbReference type="InterPro" id="IPR050479">
    <property type="entry name" value="CYP11_CYP27_families"/>
</dbReference>
<keyword evidence="10" id="KW-1185">Reference proteome</keyword>
<dbReference type="GO" id="GO:0020037">
    <property type="term" value="F:heme binding"/>
    <property type="evidence" value="ECO:0007669"/>
    <property type="project" value="InterPro"/>
</dbReference>
<dbReference type="GO" id="GO:0005506">
    <property type="term" value="F:iron ion binding"/>
    <property type="evidence" value="ECO:0007669"/>
    <property type="project" value="InterPro"/>
</dbReference>
<evidence type="ECO:0000256" key="5">
    <source>
        <dbReference type="ARBA" id="ARBA00023002"/>
    </source>
</evidence>
<accession>A0A6J8E5I7</accession>
<dbReference type="CDD" id="cd11054">
    <property type="entry name" value="CYP24A1-like"/>
    <property type="match status" value="1"/>
</dbReference>
<dbReference type="InterPro" id="IPR002401">
    <property type="entry name" value="Cyt_P450_E_grp-I"/>
</dbReference>
<dbReference type="AlphaFoldDB" id="A0A6J8E5I7"/>
<evidence type="ECO:0000256" key="7">
    <source>
        <dbReference type="ARBA" id="ARBA00023033"/>
    </source>
</evidence>
<evidence type="ECO:0000256" key="3">
    <source>
        <dbReference type="ARBA" id="ARBA00022617"/>
    </source>
</evidence>
<dbReference type="GO" id="GO:0016705">
    <property type="term" value="F:oxidoreductase activity, acting on paired donors, with incorporation or reduction of molecular oxygen"/>
    <property type="evidence" value="ECO:0007669"/>
    <property type="project" value="InterPro"/>
</dbReference>
<dbReference type="InterPro" id="IPR001128">
    <property type="entry name" value="Cyt_P450"/>
</dbReference>
<comment type="similarity">
    <text evidence="2">Belongs to the cytochrome P450 family.</text>
</comment>
<evidence type="ECO:0000256" key="1">
    <source>
        <dbReference type="ARBA" id="ARBA00001971"/>
    </source>
</evidence>
<protein>
    <submittedName>
        <fullName evidence="9">CYP49A</fullName>
    </submittedName>
</protein>